<evidence type="ECO:0000313" key="3">
    <source>
        <dbReference type="Proteomes" id="UP000507245"/>
    </source>
</evidence>
<dbReference type="Proteomes" id="UP000507245">
    <property type="component" value="Unassembled WGS sequence"/>
</dbReference>
<keyword evidence="3" id="KW-1185">Reference proteome</keyword>
<feature type="region of interest" description="Disordered" evidence="1">
    <location>
        <begin position="97"/>
        <end position="138"/>
    </location>
</feature>
<sequence>MSAMGSHTNKMSQKKDRPEIIKLNKALELAQKWVNDMTEPAEDEHFEIQSRPARLGLGAKVPRPSKFVPSDDPLERKLHYKLDAGRRAAAKIAEESAAAASAASDDDDDEDLDSRTKAFEKKRPAAPVTPSLGGKKRKKMFSQEIKACGKVVGTNIPHFPNQSYGLFSAKEDLLLIGEMLLLILWIWMHIYDWLSNCLNQKVGWFSAWTISQIVFLKFKLLSFPFDSAVTNAFSLLGLPKVHPRSGS</sequence>
<proteinExistence type="predicted"/>
<feature type="compositionally biased region" description="Basic and acidic residues" evidence="1">
    <location>
        <begin position="113"/>
        <end position="123"/>
    </location>
</feature>
<reference evidence="3" key="1">
    <citation type="journal article" date="2020" name="Genome Biol.">
        <title>Gamete binning: chromosome-level and haplotype-resolved genome assembly enabled by high-throughput single-cell sequencing of gamete genomes.</title>
        <authorList>
            <person name="Campoy J.A."/>
            <person name="Sun H."/>
            <person name="Goel M."/>
            <person name="Jiao W.-B."/>
            <person name="Folz-Donahue K."/>
            <person name="Wang N."/>
            <person name="Rubio M."/>
            <person name="Liu C."/>
            <person name="Kukat C."/>
            <person name="Ruiz D."/>
            <person name="Huettel B."/>
            <person name="Schneeberger K."/>
        </authorList>
    </citation>
    <scope>NUCLEOTIDE SEQUENCE [LARGE SCALE GENOMIC DNA]</scope>
    <source>
        <strain evidence="3">cv. Rojo Pasion</strain>
    </source>
</reference>
<accession>A0A6J5W2P7</accession>
<dbReference type="Pfam" id="PF11595">
    <property type="entry name" value="DUF3245"/>
    <property type="match status" value="1"/>
</dbReference>
<dbReference type="PANTHER" id="PTHR35741:SF1">
    <property type="entry name" value="FACTOR CWC22-LIKE PROTEIN, PUTATIVE (DUF3245)-RELATED"/>
    <property type="match status" value="1"/>
</dbReference>
<feature type="region of interest" description="Disordered" evidence="1">
    <location>
        <begin position="41"/>
        <end position="73"/>
    </location>
</feature>
<dbReference type="InterPro" id="IPR021641">
    <property type="entry name" value="DUF3245"/>
</dbReference>
<dbReference type="OrthoDB" id="1908779at2759"/>
<dbReference type="EMBL" id="CAEKKB010000001">
    <property type="protein sequence ID" value="CAB4294127.1"/>
    <property type="molecule type" value="Genomic_DNA"/>
</dbReference>
<organism evidence="2 3">
    <name type="scientific">Prunus armeniaca</name>
    <name type="common">Apricot</name>
    <name type="synonym">Armeniaca vulgaris</name>
    <dbReference type="NCBI Taxonomy" id="36596"/>
    <lineage>
        <taxon>Eukaryota</taxon>
        <taxon>Viridiplantae</taxon>
        <taxon>Streptophyta</taxon>
        <taxon>Embryophyta</taxon>
        <taxon>Tracheophyta</taxon>
        <taxon>Spermatophyta</taxon>
        <taxon>Magnoliopsida</taxon>
        <taxon>eudicotyledons</taxon>
        <taxon>Gunneridae</taxon>
        <taxon>Pentapetalae</taxon>
        <taxon>rosids</taxon>
        <taxon>fabids</taxon>
        <taxon>Rosales</taxon>
        <taxon>Rosaceae</taxon>
        <taxon>Amygdaloideae</taxon>
        <taxon>Amygdaleae</taxon>
        <taxon>Prunus</taxon>
    </lineage>
</organism>
<gene>
    <name evidence="2" type="ORF">ORAREDHAP_LOCUS4066</name>
</gene>
<evidence type="ECO:0000256" key="1">
    <source>
        <dbReference type="SAM" id="MobiDB-lite"/>
    </source>
</evidence>
<name>A0A6J5W2P7_PRUAR</name>
<dbReference type="PANTHER" id="PTHR35741">
    <property type="entry name" value="FACTOR CWC22-LIKE PROTEIN, PUTATIVE (DUF3245)-RELATED"/>
    <property type="match status" value="1"/>
</dbReference>
<protein>
    <submittedName>
        <fullName evidence="2">Uncharacterized protein</fullName>
    </submittedName>
</protein>
<evidence type="ECO:0000313" key="2">
    <source>
        <dbReference type="EMBL" id="CAB4294127.1"/>
    </source>
</evidence>
<dbReference type="AlphaFoldDB" id="A0A6J5W2P7"/>